<keyword evidence="2" id="KW-0479">Metal-binding</keyword>
<evidence type="ECO:0000256" key="2">
    <source>
        <dbReference type="ARBA" id="ARBA00022723"/>
    </source>
</evidence>
<keyword evidence="7" id="KW-1133">Transmembrane helix</keyword>
<dbReference type="AlphaFoldDB" id="A0A972JII2"/>
<comment type="similarity">
    <text evidence="6">Belongs to the peptidase M48 family.</text>
</comment>
<feature type="transmembrane region" description="Helical" evidence="7">
    <location>
        <begin position="7"/>
        <end position="24"/>
    </location>
</feature>
<dbReference type="GO" id="GO:0046872">
    <property type="term" value="F:metal ion binding"/>
    <property type="evidence" value="ECO:0007669"/>
    <property type="project" value="UniProtKB-KW"/>
</dbReference>
<keyword evidence="7" id="KW-0812">Transmembrane</keyword>
<dbReference type="EMBL" id="JAAMPU010000105">
    <property type="protein sequence ID" value="NMH28273.1"/>
    <property type="molecule type" value="Genomic_DNA"/>
</dbReference>
<evidence type="ECO:0000313" key="10">
    <source>
        <dbReference type="Proteomes" id="UP000712080"/>
    </source>
</evidence>
<reference evidence="9" key="1">
    <citation type="submission" date="2020-02" db="EMBL/GenBank/DDBJ databases">
        <title>Flavobacterium sp. genome.</title>
        <authorList>
            <person name="Jung H.S."/>
            <person name="Baek J.H."/>
            <person name="Jeon C.O."/>
        </authorList>
    </citation>
    <scope>NUCLEOTIDE SEQUENCE</scope>
    <source>
        <strain evidence="9">SE-s28</strain>
    </source>
</reference>
<evidence type="ECO:0000313" key="9">
    <source>
        <dbReference type="EMBL" id="NMH28273.1"/>
    </source>
</evidence>
<evidence type="ECO:0000259" key="8">
    <source>
        <dbReference type="Pfam" id="PF01435"/>
    </source>
</evidence>
<dbReference type="Pfam" id="PF01435">
    <property type="entry name" value="Peptidase_M48"/>
    <property type="match status" value="1"/>
</dbReference>
<dbReference type="Gene3D" id="3.30.2010.10">
    <property type="entry name" value="Metalloproteases ('zincins'), catalytic domain"/>
    <property type="match status" value="1"/>
</dbReference>
<name>A0A972JII2_9FLAO</name>
<evidence type="ECO:0000256" key="4">
    <source>
        <dbReference type="ARBA" id="ARBA00022833"/>
    </source>
</evidence>
<dbReference type="Proteomes" id="UP000712080">
    <property type="component" value="Unassembled WGS sequence"/>
</dbReference>
<keyword evidence="7" id="KW-0472">Membrane</keyword>
<dbReference type="GO" id="GO:0051603">
    <property type="term" value="P:proteolysis involved in protein catabolic process"/>
    <property type="evidence" value="ECO:0007669"/>
    <property type="project" value="TreeGrafter"/>
</dbReference>
<evidence type="ECO:0000256" key="5">
    <source>
        <dbReference type="ARBA" id="ARBA00023049"/>
    </source>
</evidence>
<keyword evidence="5 6" id="KW-0482">Metalloprotease</keyword>
<keyword evidence="4 6" id="KW-0862">Zinc</keyword>
<dbReference type="RefSeq" id="WP_169527383.1">
    <property type="nucleotide sequence ID" value="NZ_JAAMPU010000105.1"/>
</dbReference>
<organism evidence="9 10">
    <name type="scientific">Flavobacterium silvaticum</name>
    <dbReference type="NCBI Taxonomy" id="1852020"/>
    <lineage>
        <taxon>Bacteria</taxon>
        <taxon>Pseudomonadati</taxon>
        <taxon>Bacteroidota</taxon>
        <taxon>Flavobacteriia</taxon>
        <taxon>Flavobacteriales</taxon>
        <taxon>Flavobacteriaceae</taxon>
        <taxon>Flavobacterium</taxon>
    </lineage>
</organism>
<evidence type="ECO:0000256" key="1">
    <source>
        <dbReference type="ARBA" id="ARBA00022670"/>
    </source>
</evidence>
<sequence>MKAQKTIFQGLLFFAIGVALWFGLSQFDFMSLFSVTENKGKTEEKLGELIWESIEKTETIIHDDSVVKPMDKLFTHICKANDINPKSIKVHIVEKDEINAFALPAGHLIVYTGLLQDCNNESELAGVIGHEIAHIEKDHVMKKLVKELGLAVIVSMTTGGKGGGMVHEALKTLSSSAYDRSLESEADMTSVDYLEKANLNPAKFADFMYNMSRQTNLPNAVYYISTHPESEERALAILDKIKGEKFKVKKILTDTEWKSLTNP</sequence>
<dbReference type="GO" id="GO:0016020">
    <property type="term" value="C:membrane"/>
    <property type="evidence" value="ECO:0007669"/>
    <property type="project" value="TreeGrafter"/>
</dbReference>
<evidence type="ECO:0000256" key="3">
    <source>
        <dbReference type="ARBA" id="ARBA00022801"/>
    </source>
</evidence>
<dbReference type="CDD" id="cd07332">
    <property type="entry name" value="M48C_Oma1_like"/>
    <property type="match status" value="1"/>
</dbReference>
<evidence type="ECO:0000256" key="7">
    <source>
        <dbReference type="SAM" id="Phobius"/>
    </source>
</evidence>
<dbReference type="PANTHER" id="PTHR22726">
    <property type="entry name" value="METALLOENDOPEPTIDASE OMA1"/>
    <property type="match status" value="1"/>
</dbReference>
<feature type="domain" description="Peptidase M48" evidence="8">
    <location>
        <begin position="78"/>
        <end position="237"/>
    </location>
</feature>
<dbReference type="InterPro" id="IPR051156">
    <property type="entry name" value="Mito/Outer_Membr_Metalloprot"/>
</dbReference>
<keyword evidence="3 6" id="KW-0378">Hydrolase</keyword>
<protein>
    <submittedName>
        <fullName evidence="9">M48 family metallopeptidase</fullName>
    </submittedName>
</protein>
<comment type="cofactor">
    <cofactor evidence="6">
        <name>Zn(2+)</name>
        <dbReference type="ChEBI" id="CHEBI:29105"/>
    </cofactor>
    <text evidence="6">Binds 1 zinc ion per subunit.</text>
</comment>
<gene>
    <name evidence="9" type="ORF">G6047_09540</name>
</gene>
<dbReference type="GO" id="GO:0004222">
    <property type="term" value="F:metalloendopeptidase activity"/>
    <property type="evidence" value="ECO:0007669"/>
    <property type="project" value="InterPro"/>
</dbReference>
<keyword evidence="10" id="KW-1185">Reference proteome</keyword>
<dbReference type="PANTHER" id="PTHR22726:SF1">
    <property type="entry name" value="METALLOENDOPEPTIDASE OMA1, MITOCHONDRIAL"/>
    <property type="match status" value="1"/>
</dbReference>
<accession>A0A972JII2</accession>
<dbReference type="InterPro" id="IPR001915">
    <property type="entry name" value="Peptidase_M48"/>
</dbReference>
<comment type="caution">
    <text evidence="9">The sequence shown here is derived from an EMBL/GenBank/DDBJ whole genome shotgun (WGS) entry which is preliminary data.</text>
</comment>
<keyword evidence="1 6" id="KW-0645">Protease</keyword>
<evidence type="ECO:0000256" key="6">
    <source>
        <dbReference type="RuleBase" id="RU003983"/>
    </source>
</evidence>
<proteinExistence type="inferred from homology"/>